<accession>A0A915L2G6</accession>
<dbReference type="AlphaFoldDB" id="A0A915L2G6"/>
<dbReference type="Proteomes" id="UP000887565">
    <property type="component" value="Unplaced"/>
</dbReference>
<keyword evidence="1" id="KW-0732">Signal</keyword>
<evidence type="ECO:0000313" key="3">
    <source>
        <dbReference type="WBParaSite" id="nRc.2.0.1.t45268-RA"/>
    </source>
</evidence>
<reference evidence="3" key="1">
    <citation type="submission" date="2022-11" db="UniProtKB">
        <authorList>
            <consortium name="WormBaseParasite"/>
        </authorList>
    </citation>
    <scope>IDENTIFICATION</scope>
</reference>
<feature type="chain" id="PRO_5037363922" evidence="1">
    <location>
        <begin position="17"/>
        <end position="172"/>
    </location>
</feature>
<dbReference type="WBParaSite" id="nRc.2.0.1.t45268-RA">
    <property type="protein sequence ID" value="nRc.2.0.1.t45268-RA"/>
    <property type="gene ID" value="nRc.2.0.1.g45268"/>
</dbReference>
<sequence length="172" mass="19723">MLQSLFLVVVVMLVTQKCLNLANMLCDVSSVKYDNGQCQFLYGADWIVGVETSWYDATEDCGRDATLHSYSKTVVLVRLLLQEMQARLNFSANHRLGVHFADSRYRTVKPLCAHQYSRPLPIVSLPTITELQMDSYENEAHILTLVKNINDEVTRCPRLRPDAPIFIFRKRV</sequence>
<proteinExistence type="predicted"/>
<protein>
    <submittedName>
        <fullName evidence="3">Uncharacterized protein</fullName>
    </submittedName>
</protein>
<evidence type="ECO:0000256" key="1">
    <source>
        <dbReference type="SAM" id="SignalP"/>
    </source>
</evidence>
<keyword evidence="2" id="KW-1185">Reference proteome</keyword>
<name>A0A915L2G6_ROMCU</name>
<evidence type="ECO:0000313" key="2">
    <source>
        <dbReference type="Proteomes" id="UP000887565"/>
    </source>
</evidence>
<feature type="signal peptide" evidence="1">
    <location>
        <begin position="1"/>
        <end position="16"/>
    </location>
</feature>
<organism evidence="2 3">
    <name type="scientific">Romanomermis culicivorax</name>
    <name type="common">Nematode worm</name>
    <dbReference type="NCBI Taxonomy" id="13658"/>
    <lineage>
        <taxon>Eukaryota</taxon>
        <taxon>Metazoa</taxon>
        <taxon>Ecdysozoa</taxon>
        <taxon>Nematoda</taxon>
        <taxon>Enoplea</taxon>
        <taxon>Dorylaimia</taxon>
        <taxon>Mermithida</taxon>
        <taxon>Mermithoidea</taxon>
        <taxon>Mermithidae</taxon>
        <taxon>Romanomermis</taxon>
    </lineage>
</organism>